<feature type="signal peptide" evidence="1">
    <location>
        <begin position="1"/>
        <end position="21"/>
    </location>
</feature>
<keyword evidence="1" id="KW-0732">Signal</keyword>
<reference evidence="2 3" key="1">
    <citation type="journal article" date="2015" name="Genome Biol.">
        <title>Comparative genomics of Steinernema reveals deeply conserved gene regulatory networks.</title>
        <authorList>
            <person name="Dillman A.R."/>
            <person name="Macchietto M."/>
            <person name="Porter C.F."/>
            <person name="Rogers A."/>
            <person name="Williams B."/>
            <person name="Antoshechkin I."/>
            <person name="Lee M.M."/>
            <person name="Goodwin Z."/>
            <person name="Lu X."/>
            <person name="Lewis E.E."/>
            <person name="Goodrich-Blair H."/>
            <person name="Stock S.P."/>
            <person name="Adams B.J."/>
            <person name="Sternberg P.W."/>
            <person name="Mortazavi A."/>
        </authorList>
    </citation>
    <scope>NUCLEOTIDE SEQUENCE [LARGE SCALE GENOMIC DNA]</scope>
    <source>
        <strain evidence="2 3">ALL</strain>
    </source>
</reference>
<gene>
    <name evidence="2" type="ORF">L596_004575</name>
</gene>
<reference evidence="2 3" key="2">
    <citation type="journal article" date="2019" name="G3 (Bethesda)">
        <title>Hybrid Assembly of the Genome of the Entomopathogenic Nematode Steinernema carpocapsae Identifies the X-Chromosome.</title>
        <authorList>
            <person name="Serra L."/>
            <person name="Macchietto M."/>
            <person name="Macias-Munoz A."/>
            <person name="McGill C.J."/>
            <person name="Rodriguez I.M."/>
            <person name="Rodriguez B."/>
            <person name="Murad R."/>
            <person name="Mortazavi A."/>
        </authorList>
    </citation>
    <scope>NUCLEOTIDE SEQUENCE [LARGE SCALE GENOMIC DNA]</scope>
    <source>
        <strain evidence="2 3">ALL</strain>
    </source>
</reference>
<dbReference type="Proteomes" id="UP000298663">
    <property type="component" value="Chromosome X"/>
</dbReference>
<dbReference type="EMBL" id="CM016762">
    <property type="protein sequence ID" value="TMS37695.1"/>
    <property type="molecule type" value="Genomic_DNA"/>
</dbReference>
<organism evidence="2 3">
    <name type="scientific">Steinernema carpocapsae</name>
    <name type="common">Entomopathogenic nematode</name>
    <dbReference type="NCBI Taxonomy" id="34508"/>
    <lineage>
        <taxon>Eukaryota</taxon>
        <taxon>Metazoa</taxon>
        <taxon>Ecdysozoa</taxon>
        <taxon>Nematoda</taxon>
        <taxon>Chromadorea</taxon>
        <taxon>Rhabditida</taxon>
        <taxon>Tylenchina</taxon>
        <taxon>Panagrolaimomorpha</taxon>
        <taxon>Strongyloidoidea</taxon>
        <taxon>Steinernematidae</taxon>
        <taxon>Steinernema</taxon>
    </lineage>
</organism>
<dbReference type="EMBL" id="AZBU02000001">
    <property type="protein sequence ID" value="TMS37695.1"/>
    <property type="molecule type" value="Genomic_DNA"/>
</dbReference>
<dbReference type="STRING" id="34508.A0A4U8UXR2"/>
<comment type="caution">
    <text evidence="2">The sequence shown here is derived from an EMBL/GenBank/DDBJ whole genome shotgun (WGS) entry which is preliminary data.</text>
</comment>
<accession>A0A4U8UXR2</accession>
<evidence type="ECO:0000313" key="2">
    <source>
        <dbReference type="EMBL" id="TMS37695.1"/>
    </source>
</evidence>
<dbReference type="AlphaFoldDB" id="A0A4U8UXR2"/>
<evidence type="ECO:0000313" key="3">
    <source>
        <dbReference type="Proteomes" id="UP000298663"/>
    </source>
</evidence>
<sequence length="364" mass="40833">MVSVAFYYALHIVGLAIATLADVPQHPPPPAAVEFWKLLNEKQLKLTSIQELNGIMQNFFATENSTTLDHWKRGLPTTEEKTEITALISDLLNADDFHDFNYFWLRKKYPTLTQSVVVTVFNKGRHAMVHESQMVGEKFARMWGYVLVTNKRFAKRPLHHSAAHFQSDGDVCNQAASVFEQTSSRTLVVAGASRFSVKGDNRSPCQSLYQVADAAHACYTMFQTMNLAVLASVNQMQDSNDHAFIQWHGMAETSCSHSPVFISAGARGDHPVYNSSTIPASKLVSRLNDHMGRIVAHTPRTDKVCRLIATSNIFGRAIYGVPADNVCNTRVNDQNVTGRFIHIEQKREFRDSWDVWADVVNAVF</sequence>
<keyword evidence="3" id="KW-1185">Reference proteome</keyword>
<name>A0A4U8UXR2_STECR</name>
<protein>
    <submittedName>
        <fullName evidence="2">Uncharacterized protein</fullName>
    </submittedName>
</protein>
<proteinExistence type="predicted"/>
<dbReference type="OrthoDB" id="5803672at2759"/>
<evidence type="ECO:0000256" key="1">
    <source>
        <dbReference type="SAM" id="SignalP"/>
    </source>
</evidence>
<feature type="chain" id="PRO_5020951544" evidence="1">
    <location>
        <begin position="22"/>
        <end position="364"/>
    </location>
</feature>